<organism evidence="3 4">
    <name type="scientific">Bradyrhizobium japonicum</name>
    <dbReference type="NCBI Taxonomy" id="375"/>
    <lineage>
        <taxon>Bacteria</taxon>
        <taxon>Pseudomonadati</taxon>
        <taxon>Pseudomonadota</taxon>
        <taxon>Alphaproteobacteria</taxon>
        <taxon>Hyphomicrobiales</taxon>
        <taxon>Nitrobacteraceae</taxon>
        <taxon>Bradyrhizobium</taxon>
    </lineage>
</organism>
<evidence type="ECO:0000313" key="4">
    <source>
        <dbReference type="Proteomes" id="UP000030377"/>
    </source>
</evidence>
<dbReference type="OrthoDB" id="9786855at2"/>
<dbReference type="InterPro" id="IPR005358">
    <property type="entry name" value="Puta_zinc/iron-chelating_dom"/>
</dbReference>
<dbReference type="PATRIC" id="fig|375.37.peg.8317"/>
<dbReference type="EMBL" id="CP017637">
    <property type="protein sequence ID" value="APG13536.1"/>
    <property type="molecule type" value="Genomic_DNA"/>
</dbReference>
<comment type="similarity">
    <text evidence="1">Belongs to the UPF0260 family.</text>
</comment>
<dbReference type="AlphaFoldDB" id="A0A0A3XWN8"/>
<reference evidence="2 5" key="2">
    <citation type="submission" date="2016-11" db="EMBL/GenBank/DDBJ databases">
        <title>Complete Genome Sequence of Bradyrhizobium sp. strain J5, an isolated from soybean nodule in Hokkaido.</title>
        <authorList>
            <person name="Kanehara K."/>
        </authorList>
    </citation>
    <scope>NUCLEOTIDE SEQUENCE [LARGE SCALE GENOMIC DNA]</scope>
    <source>
        <strain evidence="2 5">J5</strain>
    </source>
</reference>
<proteinExistence type="inferred from homology"/>
<name>A0A0A3XWN8_BRAJP</name>
<dbReference type="InterPro" id="IPR008228">
    <property type="entry name" value="UCP006173"/>
</dbReference>
<dbReference type="Proteomes" id="UP000030377">
    <property type="component" value="Unassembled WGS sequence"/>
</dbReference>
<dbReference type="Pfam" id="PF03692">
    <property type="entry name" value="CxxCxxCC"/>
    <property type="match status" value="1"/>
</dbReference>
<accession>A0A0A3XWN8</accession>
<dbReference type="STRING" id="375.BKD09_RS34800"/>
<dbReference type="KEGG" id="bjp:RN69_32290"/>
<dbReference type="EMBL" id="JRPN01000014">
    <property type="protein sequence ID" value="KGT78790.1"/>
    <property type="molecule type" value="Genomic_DNA"/>
</dbReference>
<dbReference type="eggNOG" id="COG2983">
    <property type="taxonomic scope" value="Bacteria"/>
</dbReference>
<dbReference type="NCBIfam" id="NF003501">
    <property type="entry name" value="PRK05170.1-5"/>
    <property type="match status" value="1"/>
</dbReference>
<dbReference type="Proteomes" id="UP000181962">
    <property type="component" value="Chromosome"/>
</dbReference>
<sequence>MTAAPKRPSGQEGFFWKTKTLEELSTAEWESLCDGCGRCCLNKLEDEDTGDIYFTHVGCKLLDAGTCGCKDYPNRSAKVPDCVRLTPANVRTLNWLPPSCGYKLVAEGRDLYWWHPLVSGDPNTVHEAGVSVRGRVEGSEEEIPDEELEDHIVQWPAQLPKRARLKRRPKD</sequence>
<dbReference type="PANTHER" id="PTHR37421:SF1">
    <property type="entry name" value="UPF0260 PROTEIN YCGN"/>
    <property type="match status" value="1"/>
</dbReference>
<protein>
    <recommendedName>
        <fullName evidence="1">UPF0260 protein BKD09_34800</fullName>
    </recommendedName>
</protein>
<gene>
    <name evidence="2" type="ORF">BKD09_34800</name>
    <name evidence="3" type="ORF">MA20_15575</name>
</gene>
<dbReference type="HAMAP" id="MF_00676">
    <property type="entry name" value="UPF0260"/>
    <property type="match status" value="1"/>
</dbReference>
<dbReference type="RefSeq" id="WP_014496718.1">
    <property type="nucleotide sequence ID" value="NZ_BJNK01000027.1"/>
</dbReference>
<evidence type="ECO:0000313" key="2">
    <source>
        <dbReference type="EMBL" id="APG13536.1"/>
    </source>
</evidence>
<evidence type="ECO:0000256" key="1">
    <source>
        <dbReference type="HAMAP-Rule" id="MF_00676"/>
    </source>
</evidence>
<dbReference type="GeneID" id="64068388"/>
<evidence type="ECO:0000313" key="3">
    <source>
        <dbReference type="EMBL" id="KGT78790.1"/>
    </source>
</evidence>
<dbReference type="NCBIfam" id="NF003507">
    <property type="entry name" value="PRK05170.2-5"/>
    <property type="match status" value="1"/>
</dbReference>
<dbReference type="PIRSF" id="PIRSF006173">
    <property type="entry name" value="UCP006173"/>
    <property type="match status" value="1"/>
</dbReference>
<reference evidence="3 4" key="1">
    <citation type="submission" date="2014-09" db="EMBL/GenBank/DDBJ databases">
        <title>Draft genome of Bradyrhizobium japonicum Is-34.</title>
        <authorList>
            <person name="Tsurumaru H."/>
            <person name="Yamakawa T."/>
            <person name="Hashimoto S."/>
            <person name="Okizaki K."/>
            <person name="Kanesaki Y."/>
            <person name="Yoshikawa H."/>
            <person name="Yajima S."/>
        </authorList>
    </citation>
    <scope>NUCLEOTIDE SEQUENCE [LARGE SCALE GENOMIC DNA]</scope>
    <source>
        <strain evidence="3 4">Is-34</strain>
    </source>
</reference>
<evidence type="ECO:0000313" key="5">
    <source>
        <dbReference type="Proteomes" id="UP000181962"/>
    </source>
</evidence>
<dbReference type="PANTHER" id="PTHR37421">
    <property type="entry name" value="UPF0260 PROTEIN YCGN"/>
    <property type="match status" value="1"/>
</dbReference>